<keyword evidence="14" id="KW-0961">Cell wall biogenesis/degradation</keyword>
<dbReference type="EC" id="3.2.1.39" evidence="5"/>
<evidence type="ECO:0000256" key="3">
    <source>
        <dbReference type="ARBA" id="ARBA00004236"/>
    </source>
</evidence>
<evidence type="ECO:0000256" key="13">
    <source>
        <dbReference type="ARBA" id="ARBA00023277"/>
    </source>
</evidence>
<protein>
    <recommendedName>
        <fullName evidence="5">glucan endo-1,3-beta-D-glucosidase</fullName>
        <ecNumber evidence="5">3.2.1.39</ecNumber>
    </recommendedName>
    <alternativeName>
        <fullName evidence="18">Endo-1,3-beta-glucanase btgC</fullName>
    </alternativeName>
    <alternativeName>
        <fullName evidence="17">Laminarinase btgC</fullName>
    </alternativeName>
</protein>
<dbReference type="PANTHER" id="PTHR16631">
    <property type="entry name" value="GLUCAN 1,3-BETA-GLUCOSIDASE"/>
    <property type="match status" value="1"/>
</dbReference>
<dbReference type="Gene3D" id="3.20.20.80">
    <property type="entry name" value="Glycosidases"/>
    <property type="match status" value="2"/>
</dbReference>
<accession>A0A1V9ZKX2</accession>
<dbReference type="GO" id="GO:0071555">
    <property type="term" value="P:cell wall organization"/>
    <property type="evidence" value="ECO:0007669"/>
    <property type="project" value="UniProtKB-KW"/>
</dbReference>
<gene>
    <name evidence="21" type="ORF">ACHHYP_08375</name>
</gene>
<evidence type="ECO:0000256" key="4">
    <source>
        <dbReference type="ARBA" id="ARBA00008773"/>
    </source>
</evidence>
<dbReference type="SUPFAM" id="SSF51445">
    <property type="entry name" value="(Trans)glycosidases"/>
    <property type="match status" value="2"/>
</dbReference>
<organism evidence="21 22">
    <name type="scientific">Achlya hypogyna</name>
    <name type="common">Oomycete</name>
    <name type="synonym">Protoachlya hypogyna</name>
    <dbReference type="NCBI Taxonomy" id="1202772"/>
    <lineage>
        <taxon>Eukaryota</taxon>
        <taxon>Sar</taxon>
        <taxon>Stramenopiles</taxon>
        <taxon>Oomycota</taxon>
        <taxon>Saprolegniomycetes</taxon>
        <taxon>Saprolegniales</taxon>
        <taxon>Achlyaceae</taxon>
        <taxon>Achlya</taxon>
    </lineage>
</organism>
<evidence type="ECO:0000256" key="18">
    <source>
        <dbReference type="ARBA" id="ARBA00043078"/>
    </source>
</evidence>
<dbReference type="Proteomes" id="UP000243579">
    <property type="component" value="Unassembled WGS sequence"/>
</dbReference>
<dbReference type="OrthoDB" id="77201at2759"/>
<comment type="function">
    <text evidence="16">Glucanases play a role in cell expansion during growth, in cell-cell fusion during mating, and in spore release during sporulation. This enzyme may be involved in beta-glucan degradation. Active on laminarin and lichenan.</text>
</comment>
<name>A0A1V9ZKX2_ACHHY</name>
<evidence type="ECO:0000256" key="10">
    <source>
        <dbReference type="ARBA" id="ARBA00022801"/>
    </source>
</evidence>
<evidence type="ECO:0000256" key="9">
    <source>
        <dbReference type="ARBA" id="ARBA00022729"/>
    </source>
</evidence>
<evidence type="ECO:0000256" key="12">
    <source>
        <dbReference type="ARBA" id="ARBA00023180"/>
    </source>
</evidence>
<dbReference type="GO" id="GO:0005886">
    <property type="term" value="C:plasma membrane"/>
    <property type="evidence" value="ECO:0007669"/>
    <property type="project" value="UniProtKB-SubCell"/>
</dbReference>
<comment type="catalytic activity">
    <reaction evidence="1">
        <text>Hydrolysis of (1-&gt;3)-beta-D-glucosidic linkages in (1-&gt;3)-beta-D-glucans.</text>
        <dbReference type="EC" id="3.2.1.39"/>
    </reaction>
</comment>
<evidence type="ECO:0000313" key="21">
    <source>
        <dbReference type="EMBL" id="OQR98643.1"/>
    </source>
</evidence>
<keyword evidence="8" id="KW-0964">Secreted</keyword>
<keyword evidence="22" id="KW-1185">Reference proteome</keyword>
<sequence length="683" mass="73887">MLRVSYLLLALLAMASAMDFRLYGLNYNSRQGPDWDPKKCKTSTQIDADMAKIKLLADRVRIYSLVDCNQGPMVLASAKKAGLKTWLGMWVTNQATFDAEMAVLKQMVNANSVDSSVVGIHVGSENLYRKDVTPEQAISFVTNVKSYLTKQKVTIPVSVADIIDTLVQYPTVLEAVDVIQANEFPFWEPANIDTAMINFKTKMDMLTKVAKGKEIQISETGWASGGINANASATSPENHAKYLLNFYNYATDHNLKYYYFAAFDDAWKAQEPGKSKDVEAFFGLYDSAGSLKPLIANLAHTNSSIDPDNTNITIVPLTKTPVPPGAGSNKAAASPASVASLNAPLYGLNYNSRQGPDWDPTRCKTQDQIDADLLLIKTVTPRVRIYSLGDCNQGTMVLSAAKKAGVEVWLGLWVGVNNTGFEDEQAVLAELVAANALESTVIGVHVGSEALYRGDITPTTAVANVRAVKSYLVENNINLPVTTADVMDVLVQYPAVLEAVDVIQANEFPFWEKAPISMAMVAFDIKLRALMAVAKGKEIYISETGWASDGVSPAASTASVQNHAAYLVNFYAYATQRRLKYFYFAAFDDEWKAAGVNQSETVEASFGLFTAAGVLKPSIAELTLPAAPTFATTTLAPTTTPTPLTQAQEGSTASSLHASSGYSLLQSAPFAMLLTLLATLVCY</sequence>
<feature type="chain" id="PRO_5012325463" description="glucan endo-1,3-beta-D-glucosidase" evidence="20">
    <location>
        <begin position="18"/>
        <end position="683"/>
    </location>
</feature>
<keyword evidence="7" id="KW-0134">Cell wall</keyword>
<evidence type="ECO:0000256" key="11">
    <source>
        <dbReference type="ARBA" id="ARBA00023136"/>
    </source>
</evidence>
<evidence type="ECO:0000256" key="2">
    <source>
        <dbReference type="ARBA" id="ARBA00004191"/>
    </source>
</evidence>
<evidence type="ECO:0000256" key="8">
    <source>
        <dbReference type="ARBA" id="ARBA00022525"/>
    </source>
</evidence>
<keyword evidence="15" id="KW-0624">Polysaccharide degradation</keyword>
<evidence type="ECO:0000256" key="5">
    <source>
        <dbReference type="ARBA" id="ARBA00012780"/>
    </source>
</evidence>
<evidence type="ECO:0000256" key="6">
    <source>
        <dbReference type="ARBA" id="ARBA00022475"/>
    </source>
</evidence>
<evidence type="ECO:0000256" key="17">
    <source>
        <dbReference type="ARBA" id="ARBA00042373"/>
    </source>
</evidence>
<reference evidence="21 22" key="1">
    <citation type="journal article" date="2014" name="Genome Biol. Evol.">
        <title>The secreted proteins of Achlya hypogyna and Thraustotheca clavata identify the ancestral oomycete secretome and reveal gene acquisitions by horizontal gene transfer.</title>
        <authorList>
            <person name="Misner I."/>
            <person name="Blouin N."/>
            <person name="Leonard G."/>
            <person name="Richards T.A."/>
            <person name="Lane C.E."/>
        </authorList>
    </citation>
    <scope>NUCLEOTIDE SEQUENCE [LARGE SCALE GENOMIC DNA]</scope>
    <source>
        <strain evidence="21 22">ATCC 48635</strain>
    </source>
</reference>
<dbReference type="PANTHER" id="PTHR16631:SF17">
    <property type="entry name" value="GLUCAN ENDO-1,3-BETA-GLUCOSIDASE BTGC"/>
    <property type="match status" value="1"/>
</dbReference>
<evidence type="ECO:0000256" key="7">
    <source>
        <dbReference type="ARBA" id="ARBA00022512"/>
    </source>
</evidence>
<dbReference type="AlphaFoldDB" id="A0A1V9ZKX2"/>
<keyword evidence="6" id="KW-1003">Cell membrane</keyword>
<comment type="subcellular location">
    <subcellularLocation>
        <location evidence="3">Cell membrane</location>
    </subcellularLocation>
    <subcellularLocation>
        <location evidence="2">Secreted</location>
        <location evidence="2">Cell wall</location>
    </subcellularLocation>
</comment>
<keyword evidence="10" id="KW-0378">Hydrolase</keyword>
<evidence type="ECO:0000256" key="14">
    <source>
        <dbReference type="ARBA" id="ARBA00023316"/>
    </source>
</evidence>
<comment type="caution">
    <text evidence="21">The sequence shown here is derived from an EMBL/GenBank/DDBJ whole genome shotgun (WGS) entry which is preliminary data.</text>
</comment>
<dbReference type="InterPro" id="IPR000490">
    <property type="entry name" value="Glyco_hydro_17"/>
</dbReference>
<keyword evidence="9 20" id="KW-0732">Signal</keyword>
<feature type="signal peptide" evidence="20">
    <location>
        <begin position="1"/>
        <end position="17"/>
    </location>
</feature>
<dbReference type="STRING" id="1202772.A0A1V9ZKX2"/>
<dbReference type="Pfam" id="PF00332">
    <property type="entry name" value="Glyco_hydro_17"/>
    <property type="match status" value="2"/>
</dbReference>
<evidence type="ECO:0000256" key="19">
    <source>
        <dbReference type="RuleBase" id="RU004335"/>
    </source>
</evidence>
<comment type="similarity">
    <text evidence="4 19">Belongs to the glycosyl hydrolase 17 family.</text>
</comment>
<evidence type="ECO:0000256" key="15">
    <source>
        <dbReference type="ARBA" id="ARBA00023326"/>
    </source>
</evidence>
<evidence type="ECO:0000313" key="22">
    <source>
        <dbReference type="Proteomes" id="UP000243579"/>
    </source>
</evidence>
<dbReference type="EMBL" id="JNBR01000082">
    <property type="protein sequence ID" value="OQR98643.1"/>
    <property type="molecule type" value="Genomic_DNA"/>
</dbReference>
<evidence type="ECO:0000256" key="20">
    <source>
        <dbReference type="SAM" id="SignalP"/>
    </source>
</evidence>
<keyword evidence="13" id="KW-0119">Carbohydrate metabolism</keyword>
<keyword evidence="12" id="KW-0325">Glycoprotein</keyword>
<proteinExistence type="inferred from homology"/>
<dbReference type="InterPro" id="IPR017853">
    <property type="entry name" value="GH"/>
</dbReference>
<dbReference type="InterPro" id="IPR050732">
    <property type="entry name" value="Beta-glucan_modifiers"/>
</dbReference>
<keyword evidence="11" id="KW-0472">Membrane</keyword>
<evidence type="ECO:0000256" key="1">
    <source>
        <dbReference type="ARBA" id="ARBA00000382"/>
    </source>
</evidence>
<dbReference type="GO" id="GO:0000272">
    <property type="term" value="P:polysaccharide catabolic process"/>
    <property type="evidence" value="ECO:0007669"/>
    <property type="project" value="UniProtKB-KW"/>
</dbReference>
<evidence type="ECO:0000256" key="16">
    <source>
        <dbReference type="ARBA" id="ARBA00037649"/>
    </source>
</evidence>
<dbReference type="GO" id="GO:0042973">
    <property type="term" value="F:glucan endo-1,3-beta-D-glucosidase activity"/>
    <property type="evidence" value="ECO:0007669"/>
    <property type="project" value="UniProtKB-EC"/>
</dbReference>